<feature type="transmembrane region" description="Helical" evidence="6">
    <location>
        <begin position="209"/>
        <end position="228"/>
    </location>
</feature>
<accession>A0ABW8RMK3</accession>
<keyword evidence="3 6" id="KW-0812">Transmembrane</keyword>
<keyword evidence="8" id="KW-1185">Reference proteome</keyword>
<dbReference type="RefSeq" id="WP_406583220.1">
    <property type="nucleotide sequence ID" value="NZ_JBJHQH010000027.1"/>
</dbReference>
<keyword evidence="5 6" id="KW-0472">Membrane</keyword>
<gene>
    <name evidence="7" type="ORF">ACJEBI_25245</name>
</gene>
<dbReference type="EMBL" id="JBJHQH010000027">
    <property type="protein sequence ID" value="MFK9094768.1"/>
    <property type="molecule type" value="Genomic_DNA"/>
</dbReference>
<evidence type="ECO:0000313" key="8">
    <source>
        <dbReference type="Proteomes" id="UP001623041"/>
    </source>
</evidence>
<proteinExistence type="inferred from homology"/>
<dbReference type="Proteomes" id="UP001623041">
    <property type="component" value="Unassembled WGS sequence"/>
</dbReference>
<feature type="transmembrane region" description="Helical" evidence="6">
    <location>
        <begin position="142"/>
        <end position="173"/>
    </location>
</feature>
<evidence type="ECO:0000256" key="3">
    <source>
        <dbReference type="ARBA" id="ARBA00022692"/>
    </source>
</evidence>
<keyword evidence="4 6" id="KW-1133">Transmembrane helix</keyword>
<comment type="similarity">
    <text evidence="2 6">Belongs to the 4-toluene sulfonate uptake permease (TSUP) (TC 2.A.102) family.</text>
</comment>
<evidence type="ECO:0000256" key="6">
    <source>
        <dbReference type="RuleBase" id="RU363041"/>
    </source>
</evidence>
<protein>
    <recommendedName>
        <fullName evidence="6">Probable membrane transporter protein</fullName>
    </recommendedName>
</protein>
<sequence length="255" mass="27438">MDLWITISGLFVGILVGATGMGGGIIMTPLLLFVFGVPPAVAIGTDLIFASVTKSVGSLQHWRQKTLDFKLLLRVSLGSIPGTLAGLFLIYVLKENEATLNMFVTKSISVVFILISIVMLLQIYAKKKTRAVKGSSDLKSSVLMAIGFLTGFLVAITSVGSGTLFMALLLWLYPWKASSLVGTDLLHGVLITGLAGLAHTYLGTIDYVLVLQLLAGSIPGVLIGSRITVKLPDLYIRIILITMMMITSFVLLFFR</sequence>
<dbReference type="PANTHER" id="PTHR43701">
    <property type="entry name" value="MEMBRANE TRANSPORTER PROTEIN MJ0441-RELATED"/>
    <property type="match status" value="1"/>
</dbReference>
<comment type="caution">
    <text evidence="7">The sequence shown here is derived from an EMBL/GenBank/DDBJ whole genome shotgun (WGS) entry which is preliminary data.</text>
</comment>
<evidence type="ECO:0000256" key="1">
    <source>
        <dbReference type="ARBA" id="ARBA00004141"/>
    </source>
</evidence>
<evidence type="ECO:0000313" key="7">
    <source>
        <dbReference type="EMBL" id="MFK9094768.1"/>
    </source>
</evidence>
<keyword evidence="6" id="KW-1003">Cell membrane</keyword>
<comment type="subcellular location">
    <subcellularLocation>
        <location evidence="6">Cell membrane</location>
        <topology evidence="6">Multi-pass membrane protein</topology>
    </subcellularLocation>
    <subcellularLocation>
        <location evidence="1">Membrane</location>
        <topology evidence="1">Multi-pass membrane protein</topology>
    </subcellularLocation>
</comment>
<dbReference type="Pfam" id="PF01925">
    <property type="entry name" value="TauE"/>
    <property type="match status" value="1"/>
</dbReference>
<feature type="transmembrane region" description="Helical" evidence="6">
    <location>
        <begin position="99"/>
        <end position="121"/>
    </location>
</feature>
<reference evidence="7 8" key="1">
    <citation type="submission" date="2024-11" db="EMBL/GenBank/DDBJ databases">
        <authorList>
            <person name="Lucas J.A."/>
        </authorList>
    </citation>
    <scope>NUCLEOTIDE SEQUENCE [LARGE SCALE GENOMIC DNA]</scope>
    <source>
        <strain evidence="7 8">Z 5.4</strain>
    </source>
</reference>
<evidence type="ECO:0000256" key="5">
    <source>
        <dbReference type="ARBA" id="ARBA00023136"/>
    </source>
</evidence>
<evidence type="ECO:0000256" key="4">
    <source>
        <dbReference type="ARBA" id="ARBA00022989"/>
    </source>
</evidence>
<feature type="transmembrane region" description="Helical" evidence="6">
    <location>
        <begin position="30"/>
        <end position="50"/>
    </location>
</feature>
<name>A0ABW8RMK3_9BACI</name>
<feature type="transmembrane region" description="Helical" evidence="6">
    <location>
        <begin position="234"/>
        <end position="254"/>
    </location>
</feature>
<dbReference type="InterPro" id="IPR051598">
    <property type="entry name" value="TSUP/Inactive_protease-like"/>
</dbReference>
<dbReference type="InterPro" id="IPR002781">
    <property type="entry name" value="TM_pro_TauE-like"/>
</dbReference>
<dbReference type="PANTHER" id="PTHR43701:SF2">
    <property type="entry name" value="MEMBRANE TRANSPORTER PROTEIN YJNA-RELATED"/>
    <property type="match status" value="1"/>
</dbReference>
<feature type="transmembrane region" description="Helical" evidence="6">
    <location>
        <begin position="71"/>
        <end position="93"/>
    </location>
</feature>
<organism evidence="7 8">
    <name type="scientific">Bacillus salipaludis</name>
    <dbReference type="NCBI Taxonomy" id="2547811"/>
    <lineage>
        <taxon>Bacteria</taxon>
        <taxon>Bacillati</taxon>
        <taxon>Bacillota</taxon>
        <taxon>Bacilli</taxon>
        <taxon>Bacillales</taxon>
        <taxon>Bacillaceae</taxon>
        <taxon>Bacillus</taxon>
    </lineage>
</organism>
<evidence type="ECO:0000256" key="2">
    <source>
        <dbReference type="ARBA" id="ARBA00009142"/>
    </source>
</evidence>
<feature type="transmembrane region" description="Helical" evidence="6">
    <location>
        <begin position="185"/>
        <end position="202"/>
    </location>
</feature>